<dbReference type="GO" id="GO:0003677">
    <property type="term" value="F:DNA binding"/>
    <property type="evidence" value="ECO:0007669"/>
    <property type="project" value="InterPro"/>
</dbReference>
<evidence type="ECO:0000256" key="1">
    <source>
        <dbReference type="ARBA" id="ARBA00007484"/>
    </source>
</evidence>
<keyword evidence="3 7" id="KW-0378">Hydrolase</keyword>
<dbReference type="OrthoDB" id="9787787at2"/>
<dbReference type="PANTHER" id="PTHR33516">
    <property type="entry name" value="LEXA REPRESSOR"/>
    <property type="match status" value="1"/>
</dbReference>
<accession>A0A2T2YGH6</accession>
<evidence type="ECO:0000256" key="3">
    <source>
        <dbReference type="ARBA" id="ARBA00022801"/>
    </source>
</evidence>
<protein>
    <submittedName>
        <fullName evidence="9">Peptidase S24</fullName>
    </submittedName>
</protein>
<dbReference type="GO" id="GO:0016787">
    <property type="term" value="F:hydrolase activity"/>
    <property type="evidence" value="ECO:0007669"/>
    <property type="project" value="UniProtKB-KW"/>
</dbReference>
<dbReference type="InterPro" id="IPR039418">
    <property type="entry name" value="LexA-like"/>
</dbReference>
<dbReference type="InterPro" id="IPR050077">
    <property type="entry name" value="LexA_repressor"/>
</dbReference>
<keyword evidence="2" id="KW-0227">DNA damage</keyword>
<evidence type="ECO:0000256" key="7">
    <source>
        <dbReference type="RuleBase" id="RU003991"/>
    </source>
</evidence>
<evidence type="ECO:0000256" key="6">
    <source>
        <dbReference type="ARBA" id="ARBA00023236"/>
    </source>
</evidence>
<keyword evidence="4 7" id="KW-0068">Autocatalytic cleavage</keyword>
<keyword evidence="5" id="KW-0234">DNA repair</keyword>
<name>A0A2T2YGH6_9BACT</name>
<gene>
    <name evidence="9" type="ORF">AHMF7605_14355</name>
</gene>
<evidence type="ECO:0000256" key="2">
    <source>
        <dbReference type="ARBA" id="ARBA00022763"/>
    </source>
</evidence>
<dbReference type="Proteomes" id="UP000240357">
    <property type="component" value="Unassembled WGS sequence"/>
</dbReference>
<dbReference type="CDD" id="cd06529">
    <property type="entry name" value="S24_LexA-like"/>
    <property type="match status" value="1"/>
</dbReference>
<proteinExistence type="inferred from homology"/>
<comment type="caution">
    <text evidence="9">The sequence shown here is derived from an EMBL/GenBank/DDBJ whole genome shotgun (WGS) entry which is preliminary data.</text>
</comment>
<dbReference type="InterPro" id="IPR006197">
    <property type="entry name" value="Peptidase_S24_LexA"/>
</dbReference>
<dbReference type="EMBL" id="PYFT01000001">
    <property type="protein sequence ID" value="PSR54604.1"/>
    <property type="molecule type" value="Genomic_DNA"/>
</dbReference>
<dbReference type="GO" id="GO:0009432">
    <property type="term" value="P:SOS response"/>
    <property type="evidence" value="ECO:0007669"/>
    <property type="project" value="UniProtKB-KW"/>
</dbReference>
<reference evidence="9 10" key="1">
    <citation type="submission" date="2018-03" db="EMBL/GenBank/DDBJ databases">
        <title>Adhaeribacter sp. HMF7605 Genome sequencing and assembly.</title>
        <authorList>
            <person name="Kang H."/>
            <person name="Kang J."/>
            <person name="Cha I."/>
            <person name="Kim H."/>
            <person name="Joh K."/>
        </authorList>
    </citation>
    <scope>NUCLEOTIDE SEQUENCE [LARGE SCALE GENOMIC DNA]</scope>
    <source>
        <strain evidence="9 10">HMF7605</strain>
    </source>
</reference>
<dbReference type="SUPFAM" id="SSF51306">
    <property type="entry name" value="LexA/Signal peptidase"/>
    <property type="match status" value="1"/>
</dbReference>
<evidence type="ECO:0000256" key="4">
    <source>
        <dbReference type="ARBA" id="ARBA00022813"/>
    </source>
</evidence>
<dbReference type="RefSeq" id="WP_106930417.1">
    <property type="nucleotide sequence ID" value="NZ_PYFT01000001.1"/>
</dbReference>
<evidence type="ECO:0000256" key="5">
    <source>
        <dbReference type="ARBA" id="ARBA00023204"/>
    </source>
</evidence>
<organism evidence="9 10">
    <name type="scientific">Adhaeribacter arboris</name>
    <dbReference type="NCBI Taxonomy" id="2072846"/>
    <lineage>
        <taxon>Bacteria</taxon>
        <taxon>Pseudomonadati</taxon>
        <taxon>Bacteroidota</taxon>
        <taxon>Cytophagia</taxon>
        <taxon>Cytophagales</taxon>
        <taxon>Hymenobacteraceae</taxon>
        <taxon>Adhaeribacter</taxon>
    </lineage>
</organism>
<sequence length="149" mass="16852">MEILSASFPISQPSQVRVRLYEHNVPAGFPSPAADFTERTLDLNEFIVKHPASTFFVTVSGDSMQNAGIYDRDVIVVDKSLKAVHGNIVLALVHGEFTVKRLHYIGKRVFLRPENERYQPLEIVPDMGFEVWGVVVHVLHKLYGHDRAN</sequence>
<dbReference type="PRINTS" id="PR00726">
    <property type="entry name" value="LEXASERPTASE"/>
</dbReference>
<dbReference type="InterPro" id="IPR036286">
    <property type="entry name" value="LexA/Signal_pep-like_sf"/>
</dbReference>
<feature type="domain" description="Peptidase S24/S26A/S26B/S26C" evidence="8">
    <location>
        <begin position="21"/>
        <end position="136"/>
    </location>
</feature>
<dbReference type="GO" id="GO:0006355">
    <property type="term" value="P:regulation of DNA-templated transcription"/>
    <property type="evidence" value="ECO:0007669"/>
    <property type="project" value="InterPro"/>
</dbReference>
<dbReference type="GO" id="GO:0006281">
    <property type="term" value="P:DNA repair"/>
    <property type="evidence" value="ECO:0007669"/>
    <property type="project" value="UniProtKB-KW"/>
</dbReference>
<evidence type="ECO:0000313" key="10">
    <source>
        <dbReference type="Proteomes" id="UP000240357"/>
    </source>
</evidence>
<evidence type="ECO:0000313" key="9">
    <source>
        <dbReference type="EMBL" id="PSR54604.1"/>
    </source>
</evidence>
<comment type="similarity">
    <text evidence="1 7">Belongs to the peptidase S24 family.</text>
</comment>
<keyword evidence="10" id="KW-1185">Reference proteome</keyword>
<dbReference type="PANTHER" id="PTHR33516:SF2">
    <property type="entry name" value="LEXA REPRESSOR-RELATED"/>
    <property type="match status" value="1"/>
</dbReference>
<keyword evidence="6" id="KW-0742">SOS response</keyword>
<dbReference type="Pfam" id="PF00717">
    <property type="entry name" value="Peptidase_S24"/>
    <property type="match status" value="1"/>
</dbReference>
<dbReference type="InterPro" id="IPR015927">
    <property type="entry name" value="Peptidase_S24_S26A/B/C"/>
</dbReference>
<dbReference type="Gene3D" id="2.10.109.10">
    <property type="entry name" value="Umud Fragment, subunit A"/>
    <property type="match status" value="1"/>
</dbReference>
<dbReference type="AlphaFoldDB" id="A0A2T2YGH6"/>
<evidence type="ECO:0000259" key="8">
    <source>
        <dbReference type="Pfam" id="PF00717"/>
    </source>
</evidence>
<dbReference type="NCBIfam" id="NF007621">
    <property type="entry name" value="PRK10276.1"/>
    <property type="match status" value="1"/>
</dbReference>